<organism evidence="6 7">
    <name type="scientific">Feifania hominis</name>
    <dbReference type="NCBI Taxonomy" id="2763660"/>
    <lineage>
        <taxon>Bacteria</taxon>
        <taxon>Bacillati</taxon>
        <taxon>Bacillota</taxon>
        <taxon>Clostridia</taxon>
        <taxon>Eubacteriales</taxon>
        <taxon>Feifaniaceae</taxon>
        <taxon>Feifania</taxon>
    </lineage>
</organism>
<evidence type="ECO:0000256" key="4">
    <source>
        <dbReference type="ARBA" id="ARBA00023136"/>
    </source>
</evidence>
<dbReference type="PROSITE" id="PS01346">
    <property type="entry name" value="CLAUDIN"/>
    <property type="match status" value="1"/>
</dbReference>
<dbReference type="AlphaFoldDB" id="A0A926DBY5"/>
<sequence length="255" mass="29516">MSVTWNLWHGCHRKSAGCLNCYVYRSDERHGRTPNIVTKTADFNLPVQRTRSGEYRVAPGEMVYTCFTSDFLVEDADIWRPDAWRMMRERSDLTFLFITKRIERLMDCVPPDWGDGYDNVRICCTMENQDRADYRLPLLKAAPIKYKGIICEPLLGPIDLRAGLGAWVDELVAGGESGSTARPCDYEWILDLRRQCMEQGIRFWFKQTGARFIKDGRLYRVPRRLQHSQARRAGINYIPPGQKPVPAPYGRDSEE</sequence>
<keyword evidence="2" id="KW-0812">Transmembrane</keyword>
<evidence type="ECO:0000256" key="1">
    <source>
        <dbReference type="ARBA" id="ARBA00004141"/>
    </source>
</evidence>
<keyword evidence="3" id="KW-1133">Transmembrane helix</keyword>
<accession>A0A926DBY5</accession>
<gene>
    <name evidence="6" type="ORF">H8695_01705</name>
</gene>
<keyword evidence="7" id="KW-1185">Reference proteome</keyword>
<comment type="caution">
    <text evidence="6">The sequence shown here is derived from an EMBL/GenBank/DDBJ whole genome shotgun (WGS) entry which is preliminary data.</text>
</comment>
<dbReference type="EMBL" id="JACRSP010000001">
    <property type="protein sequence ID" value="MBC8535411.1"/>
    <property type="molecule type" value="Genomic_DNA"/>
</dbReference>
<keyword evidence="4" id="KW-0472">Membrane</keyword>
<proteinExistence type="predicted"/>
<evidence type="ECO:0000256" key="2">
    <source>
        <dbReference type="ARBA" id="ARBA00022692"/>
    </source>
</evidence>
<dbReference type="InterPro" id="IPR011101">
    <property type="entry name" value="DUF5131"/>
</dbReference>
<dbReference type="GO" id="GO:0016020">
    <property type="term" value="C:membrane"/>
    <property type="evidence" value="ECO:0007669"/>
    <property type="project" value="UniProtKB-SubCell"/>
</dbReference>
<dbReference type="RefSeq" id="WP_249299130.1">
    <property type="nucleotide sequence ID" value="NZ_JACRSP010000001.1"/>
</dbReference>
<dbReference type="Pfam" id="PF07505">
    <property type="entry name" value="DUF5131"/>
    <property type="match status" value="1"/>
</dbReference>
<reference evidence="6" key="1">
    <citation type="submission" date="2020-08" db="EMBL/GenBank/DDBJ databases">
        <title>Genome public.</title>
        <authorList>
            <person name="Liu C."/>
            <person name="Sun Q."/>
        </authorList>
    </citation>
    <scope>NUCLEOTIDE SEQUENCE</scope>
    <source>
        <strain evidence="6">BX7</strain>
    </source>
</reference>
<evidence type="ECO:0000313" key="6">
    <source>
        <dbReference type="EMBL" id="MBC8535411.1"/>
    </source>
</evidence>
<dbReference type="Proteomes" id="UP000620366">
    <property type="component" value="Unassembled WGS sequence"/>
</dbReference>
<protein>
    <submittedName>
        <fullName evidence="6">DUF5131 family protein</fullName>
    </submittedName>
</protein>
<dbReference type="InterPro" id="IPR017974">
    <property type="entry name" value="Claudin_CS"/>
</dbReference>
<name>A0A926DBY5_9FIRM</name>
<feature type="region of interest" description="Disordered" evidence="5">
    <location>
        <begin position="232"/>
        <end position="255"/>
    </location>
</feature>
<evidence type="ECO:0000256" key="3">
    <source>
        <dbReference type="ARBA" id="ARBA00022989"/>
    </source>
</evidence>
<evidence type="ECO:0000256" key="5">
    <source>
        <dbReference type="SAM" id="MobiDB-lite"/>
    </source>
</evidence>
<comment type="subcellular location">
    <subcellularLocation>
        <location evidence="1">Membrane</location>
        <topology evidence="1">Multi-pass membrane protein</topology>
    </subcellularLocation>
</comment>
<evidence type="ECO:0000313" key="7">
    <source>
        <dbReference type="Proteomes" id="UP000620366"/>
    </source>
</evidence>